<dbReference type="PANTHER" id="PTHR30411:SF9">
    <property type="entry name" value="MULTIFUNCTIONAL SER_THR-TRNA DEACYLASE PROXP-Y"/>
    <property type="match status" value="1"/>
</dbReference>
<comment type="caution">
    <text evidence="2">The sequence shown here is derived from an EMBL/GenBank/DDBJ whole genome shotgun (WGS) entry which is preliminary data.</text>
</comment>
<proteinExistence type="predicted"/>
<evidence type="ECO:0000313" key="3">
    <source>
        <dbReference type="Proteomes" id="UP000176846"/>
    </source>
</evidence>
<dbReference type="Proteomes" id="UP000176846">
    <property type="component" value="Unassembled WGS sequence"/>
</dbReference>
<dbReference type="InterPro" id="IPR036754">
    <property type="entry name" value="YbaK/aa-tRNA-synt-asso_dom_sf"/>
</dbReference>
<organism evidence="2 3">
    <name type="scientific">Candidatus Uhrbacteria bacterium RIFCSPLOWO2_01_FULL_47_25</name>
    <dbReference type="NCBI Taxonomy" id="1802402"/>
    <lineage>
        <taxon>Bacteria</taxon>
        <taxon>Candidatus Uhriibacteriota</taxon>
    </lineage>
</organism>
<accession>A0A1F7UWD7</accession>
<dbReference type="CDD" id="cd04332">
    <property type="entry name" value="YbaK_like"/>
    <property type="match status" value="1"/>
</dbReference>
<name>A0A1F7UWD7_9BACT</name>
<dbReference type="PANTHER" id="PTHR30411">
    <property type="entry name" value="CYTOPLASMIC PROTEIN"/>
    <property type="match status" value="1"/>
</dbReference>
<reference evidence="2 3" key="1">
    <citation type="journal article" date="2016" name="Nat. Commun.">
        <title>Thousands of microbial genomes shed light on interconnected biogeochemical processes in an aquifer system.</title>
        <authorList>
            <person name="Anantharaman K."/>
            <person name="Brown C.T."/>
            <person name="Hug L.A."/>
            <person name="Sharon I."/>
            <person name="Castelle C.J."/>
            <person name="Probst A.J."/>
            <person name="Thomas B.C."/>
            <person name="Singh A."/>
            <person name="Wilkins M.J."/>
            <person name="Karaoz U."/>
            <person name="Brodie E.L."/>
            <person name="Williams K.H."/>
            <person name="Hubbard S.S."/>
            <person name="Banfield J.F."/>
        </authorList>
    </citation>
    <scope>NUCLEOTIDE SEQUENCE [LARGE SCALE GENOMIC DNA]</scope>
</reference>
<dbReference type="Pfam" id="PF04073">
    <property type="entry name" value="tRNA_edit"/>
    <property type="match status" value="1"/>
</dbReference>
<evidence type="ECO:0000259" key="1">
    <source>
        <dbReference type="Pfam" id="PF04073"/>
    </source>
</evidence>
<protein>
    <recommendedName>
        <fullName evidence="1">YbaK/aminoacyl-tRNA synthetase-associated domain-containing protein</fullName>
    </recommendedName>
</protein>
<feature type="domain" description="YbaK/aminoacyl-tRNA synthetase-associated" evidence="1">
    <location>
        <begin position="22"/>
        <end position="149"/>
    </location>
</feature>
<sequence length="166" mass="18152">MVPKTLQKHLIKIGVNADAVAHKTVYTAYDLAKTTGVNLAHIAKTILIKVEPHYGENKFKHIIAVLPASHQLDLKKFKAALKAKKISIADERLMSKLFKIKAGALTPFSAMHGNVPVFIDKALLKAKKIMTRSGSFTDSVFLKPKDFLEATAGSISSFAKKVIGKK</sequence>
<gene>
    <name evidence="2" type="ORF">A2936_02280</name>
</gene>
<dbReference type="InterPro" id="IPR007214">
    <property type="entry name" value="YbaK/aa-tRNA-synth-assoc-dom"/>
</dbReference>
<dbReference type="SUPFAM" id="SSF55826">
    <property type="entry name" value="YbaK/ProRS associated domain"/>
    <property type="match status" value="1"/>
</dbReference>
<dbReference type="GO" id="GO:0002161">
    <property type="term" value="F:aminoacyl-tRNA deacylase activity"/>
    <property type="evidence" value="ECO:0007669"/>
    <property type="project" value="InterPro"/>
</dbReference>
<dbReference type="AlphaFoldDB" id="A0A1F7UWD7"/>
<dbReference type="EMBL" id="MGEK01000016">
    <property type="protein sequence ID" value="OGL82612.1"/>
    <property type="molecule type" value="Genomic_DNA"/>
</dbReference>
<dbReference type="Gene3D" id="3.90.960.10">
    <property type="entry name" value="YbaK/aminoacyl-tRNA synthetase-associated domain"/>
    <property type="match status" value="1"/>
</dbReference>
<evidence type="ECO:0000313" key="2">
    <source>
        <dbReference type="EMBL" id="OGL82612.1"/>
    </source>
</evidence>